<keyword evidence="3" id="KW-1185">Reference proteome</keyword>
<protein>
    <submittedName>
        <fullName evidence="2">Uncharacterized protein</fullName>
    </submittedName>
</protein>
<accession>W6ZKQ9</accession>
<feature type="compositionally biased region" description="Basic and acidic residues" evidence="1">
    <location>
        <begin position="196"/>
        <end position="207"/>
    </location>
</feature>
<evidence type="ECO:0000313" key="3">
    <source>
        <dbReference type="Proteomes" id="UP000054032"/>
    </source>
</evidence>
<feature type="compositionally biased region" description="Polar residues" evidence="1">
    <location>
        <begin position="177"/>
        <end position="195"/>
    </location>
</feature>
<dbReference type="RefSeq" id="XP_007685402.1">
    <property type="nucleotide sequence ID" value="XM_007687212.1"/>
</dbReference>
<dbReference type="AlphaFoldDB" id="W6ZKQ9"/>
<evidence type="ECO:0000256" key="1">
    <source>
        <dbReference type="SAM" id="MobiDB-lite"/>
    </source>
</evidence>
<sequence>MSDFRMPAIATLLNGRLSFPPPSLLPPKTPSLRDFPFSRIFSGIISAICVRLEFLVTTACYFERVAPVEGSRRGLPFVDYNVYMMYAHTRIHTHTHTSYSAPLKKRHPSKKKGIRIPNNRILTCVSLQATCALILRRLRRRGNFSRDVPATGSGQASSSKVVVAHRTDKKKTPEHAGQTTTVPVNRQPAANNSQKQVREGKGNAKTT</sequence>
<gene>
    <name evidence="2" type="ORF">COCMIDRAFT_24141</name>
</gene>
<feature type="region of interest" description="Disordered" evidence="1">
    <location>
        <begin position="144"/>
        <end position="207"/>
    </location>
</feature>
<dbReference type="GeneID" id="19120548"/>
<dbReference type="Proteomes" id="UP000054032">
    <property type="component" value="Unassembled WGS sequence"/>
</dbReference>
<organism evidence="2 3">
    <name type="scientific">Bipolaris oryzae ATCC 44560</name>
    <dbReference type="NCBI Taxonomy" id="930090"/>
    <lineage>
        <taxon>Eukaryota</taxon>
        <taxon>Fungi</taxon>
        <taxon>Dikarya</taxon>
        <taxon>Ascomycota</taxon>
        <taxon>Pezizomycotina</taxon>
        <taxon>Dothideomycetes</taxon>
        <taxon>Pleosporomycetidae</taxon>
        <taxon>Pleosporales</taxon>
        <taxon>Pleosporineae</taxon>
        <taxon>Pleosporaceae</taxon>
        <taxon>Bipolaris</taxon>
    </lineage>
</organism>
<dbReference type="KEGG" id="bor:COCMIDRAFT_24141"/>
<dbReference type="HOGENOM" id="CLU_1326171_0_0_1"/>
<dbReference type="EMBL" id="KI963945">
    <property type="protein sequence ID" value="EUC48089.1"/>
    <property type="molecule type" value="Genomic_DNA"/>
</dbReference>
<name>W6ZKQ9_COCMI</name>
<reference evidence="2 3" key="1">
    <citation type="journal article" date="2013" name="PLoS Genet.">
        <title>Comparative genome structure, secondary metabolite, and effector coding capacity across Cochliobolus pathogens.</title>
        <authorList>
            <person name="Condon B.J."/>
            <person name="Leng Y."/>
            <person name="Wu D."/>
            <person name="Bushley K.E."/>
            <person name="Ohm R.A."/>
            <person name="Otillar R."/>
            <person name="Martin J."/>
            <person name="Schackwitz W."/>
            <person name="Grimwood J."/>
            <person name="MohdZainudin N."/>
            <person name="Xue C."/>
            <person name="Wang R."/>
            <person name="Manning V.A."/>
            <person name="Dhillon B."/>
            <person name="Tu Z.J."/>
            <person name="Steffenson B.J."/>
            <person name="Salamov A."/>
            <person name="Sun H."/>
            <person name="Lowry S."/>
            <person name="LaButti K."/>
            <person name="Han J."/>
            <person name="Copeland A."/>
            <person name="Lindquist E."/>
            <person name="Barry K."/>
            <person name="Schmutz J."/>
            <person name="Baker S.E."/>
            <person name="Ciuffetti L.M."/>
            <person name="Grigoriev I.V."/>
            <person name="Zhong S."/>
            <person name="Turgeon B.G."/>
        </authorList>
    </citation>
    <scope>NUCLEOTIDE SEQUENCE [LARGE SCALE GENOMIC DNA]</scope>
    <source>
        <strain evidence="2 3">ATCC 44560</strain>
    </source>
</reference>
<proteinExistence type="predicted"/>
<evidence type="ECO:0000313" key="2">
    <source>
        <dbReference type="EMBL" id="EUC48089.1"/>
    </source>
</evidence>